<dbReference type="NCBIfam" id="TIGR02772">
    <property type="entry name" value="Ku_bact"/>
    <property type="match status" value="1"/>
</dbReference>
<dbReference type="GO" id="GO:0006303">
    <property type="term" value="P:double-strand break repair via nonhomologous end joining"/>
    <property type="evidence" value="ECO:0007669"/>
    <property type="project" value="UniProtKB-UniRule"/>
</dbReference>
<proteinExistence type="inferred from homology"/>
<dbReference type="InterPro" id="IPR009187">
    <property type="entry name" value="Prok_Ku"/>
</dbReference>
<evidence type="ECO:0000313" key="5">
    <source>
        <dbReference type="EMBL" id="AXY23253.1"/>
    </source>
</evidence>
<name>A0A347WEG0_9PROT</name>
<dbReference type="GO" id="GO:0003690">
    <property type="term" value="F:double-stranded DNA binding"/>
    <property type="evidence" value="ECO:0007669"/>
    <property type="project" value="UniProtKB-UniRule"/>
</dbReference>
<comment type="subunit">
    <text evidence="2">Homodimer. Interacts with LigD.</text>
</comment>
<dbReference type="Gene3D" id="2.40.290.10">
    <property type="match status" value="1"/>
</dbReference>
<sequence length="282" mass="31268">MVARASWKGILAIGELTCPVALYAAVSASERVTLHLINRRTGNRVHRHYIDSKDGTEVDRDDQVRGYETQDGEIILLEPGEVAAAVPDSDRRLALSAFVRCSEVDDVYLDRPYYLCPAEPAAGETLALIHDSLARQKVAALTTTVLFRRVRTLLIRAHDDRLIATTLNFDDEVRPAQDAFRDIPGRRLPREMLDLATHIIETKKGHFTPADYTDRYEALLADLVRAKLAGKKPRPARRLAAGGVVSLLDALRESVGMPESATPSPHRGKNSPRPSHTRRRAG</sequence>
<keyword evidence="2" id="KW-0234">DNA repair</keyword>
<dbReference type="RefSeq" id="WP_118963249.1">
    <property type="nucleotide sequence ID" value="NZ_CP023036.1"/>
</dbReference>
<evidence type="ECO:0000256" key="1">
    <source>
        <dbReference type="ARBA" id="ARBA00023125"/>
    </source>
</evidence>
<protein>
    <recommendedName>
        <fullName evidence="2">Non-homologous end joining protein Ku</fullName>
    </recommendedName>
</protein>
<dbReference type="PANTHER" id="PTHR41251">
    <property type="entry name" value="NON-HOMOLOGOUS END JOINING PROTEIN KU"/>
    <property type="match status" value="1"/>
</dbReference>
<keyword evidence="1 2" id="KW-0238">DNA-binding</keyword>
<evidence type="ECO:0000256" key="2">
    <source>
        <dbReference type="HAMAP-Rule" id="MF_01875"/>
    </source>
</evidence>
<organism evidence="5 6">
    <name type="scientific">Komagataeibacter saccharivorans</name>
    <dbReference type="NCBI Taxonomy" id="265959"/>
    <lineage>
        <taxon>Bacteria</taxon>
        <taxon>Pseudomonadati</taxon>
        <taxon>Pseudomonadota</taxon>
        <taxon>Alphaproteobacteria</taxon>
        <taxon>Acetobacterales</taxon>
        <taxon>Acetobacteraceae</taxon>
        <taxon>Komagataeibacter</taxon>
    </lineage>
</organism>
<dbReference type="PANTHER" id="PTHR41251:SF1">
    <property type="entry name" value="NON-HOMOLOGOUS END JOINING PROTEIN KU"/>
    <property type="match status" value="1"/>
</dbReference>
<accession>A0A347WEG0</accession>
<comment type="function">
    <text evidence="2">With LigD forms a non-homologous end joining (NHEJ) DNA repair enzyme, which repairs dsDNA breaks with reduced fidelity. Binds linear dsDNA with 5'- and 3'- overhangs but not closed circular dsDNA nor ssDNA. Recruits and stimulates the ligase activity of LigD.</text>
</comment>
<evidence type="ECO:0000256" key="3">
    <source>
        <dbReference type="SAM" id="MobiDB-lite"/>
    </source>
</evidence>
<feature type="region of interest" description="Disordered" evidence="3">
    <location>
        <begin position="255"/>
        <end position="282"/>
    </location>
</feature>
<feature type="compositionally biased region" description="Basic residues" evidence="3">
    <location>
        <begin position="266"/>
        <end position="282"/>
    </location>
</feature>
<dbReference type="PIRSF" id="PIRSF006493">
    <property type="entry name" value="Prok_Ku"/>
    <property type="match status" value="1"/>
</dbReference>
<dbReference type="Proteomes" id="UP000264120">
    <property type="component" value="Chromosome"/>
</dbReference>
<dbReference type="GO" id="GO:0006310">
    <property type="term" value="P:DNA recombination"/>
    <property type="evidence" value="ECO:0007669"/>
    <property type="project" value="UniProtKB-KW"/>
</dbReference>
<evidence type="ECO:0000313" key="6">
    <source>
        <dbReference type="Proteomes" id="UP000264120"/>
    </source>
</evidence>
<keyword evidence="2" id="KW-0233">DNA recombination</keyword>
<feature type="domain" description="Ku" evidence="4">
    <location>
        <begin position="55"/>
        <end position="185"/>
    </location>
</feature>
<dbReference type="InterPro" id="IPR006164">
    <property type="entry name" value="DNA_bd_Ku70/Ku80"/>
</dbReference>
<keyword evidence="6" id="KW-1185">Reference proteome</keyword>
<dbReference type="HAMAP" id="MF_01875">
    <property type="entry name" value="Prokaryotic_Ku"/>
    <property type="match status" value="1"/>
</dbReference>
<gene>
    <name evidence="5" type="primary">ykoV_2</name>
    <name evidence="2" type="synonym">ku</name>
    <name evidence="5" type="ORF">CD178_02506</name>
</gene>
<dbReference type="Pfam" id="PF02735">
    <property type="entry name" value="Ku"/>
    <property type="match status" value="1"/>
</dbReference>
<dbReference type="EMBL" id="CP023036">
    <property type="protein sequence ID" value="AXY23253.1"/>
    <property type="molecule type" value="Genomic_DNA"/>
</dbReference>
<dbReference type="OrthoDB" id="9780854at2"/>
<comment type="similarity">
    <text evidence="2">Belongs to the prokaryotic Ku family.</text>
</comment>
<evidence type="ECO:0000259" key="4">
    <source>
        <dbReference type="SMART" id="SM00559"/>
    </source>
</evidence>
<dbReference type="SUPFAM" id="SSF100939">
    <property type="entry name" value="SPOC domain-like"/>
    <property type="match status" value="1"/>
</dbReference>
<dbReference type="KEGG" id="ksc:CD178_02506"/>
<dbReference type="SMART" id="SM00559">
    <property type="entry name" value="Ku78"/>
    <property type="match status" value="1"/>
</dbReference>
<dbReference type="InterPro" id="IPR016194">
    <property type="entry name" value="SPOC-like_C_dom_sf"/>
</dbReference>
<keyword evidence="2" id="KW-0227">DNA damage</keyword>
<dbReference type="AlphaFoldDB" id="A0A347WEG0"/>
<reference evidence="5 6" key="1">
    <citation type="submission" date="2017-08" db="EMBL/GenBank/DDBJ databases">
        <title>Complete genome sequence of Gluconacetobacter saccharivorans CV1 isolated from Fermented Vinegar.</title>
        <authorList>
            <person name="Kim S.-Y."/>
        </authorList>
    </citation>
    <scope>NUCLEOTIDE SEQUENCE [LARGE SCALE GENOMIC DNA]</scope>
    <source>
        <strain evidence="5 6">CV1</strain>
    </source>
</reference>